<dbReference type="Proteomes" id="UP001196565">
    <property type="component" value="Unassembled WGS sequence"/>
</dbReference>
<dbReference type="InterPro" id="IPR036388">
    <property type="entry name" value="WH-like_DNA-bd_sf"/>
</dbReference>
<gene>
    <name evidence="7" type="ORF">KPL78_09430</name>
</gene>
<evidence type="ECO:0000256" key="3">
    <source>
        <dbReference type="ARBA" id="ARBA00023125"/>
    </source>
</evidence>
<comment type="caution">
    <text evidence="7">The sequence shown here is derived from an EMBL/GenBank/DDBJ whole genome shotgun (WGS) entry which is preliminary data.</text>
</comment>
<dbReference type="PANTHER" id="PTHR30537:SF74">
    <property type="entry name" value="HTH-TYPE TRANSCRIPTIONAL REGULATOR TRPI"/>
    <property type="match status" value="1"/>
</dbReference>
<sequence>MLVAFEALARLGNRAAAAAELNVTLGAIGKQLRALEQWLGTPLFGEDARDPPMTAAGRRLAQAVTAGMETIQIGIAEIAVPGAPMELLLLAPTSLAMRWLMPLLPRLEQALPGLRMRIQATHTGEDWVVLPHDAAIRRDGFLPPGYRSEPLFRENLAAFAAPDLLDRCAPGALPDGLPLLESNTRLGELDRWLAAAGVTKLGLPRQAFGHFYITYEAALAGHGLVVAPLLVAAADVAAGRLAIVRPDIVVRGAQVSLISREHDPSAASLRDVAARLREEAARAAGPDGVGSAQGAAARNGD</sequence>
<dbReference type="PANTHER" id="PTHR30537">
    <property type="entry name" value="HTH-TYPE TRANSCRIPTIONAL REGULATOR"/>
    <property type="match status" value="1"/>
</dbReference>
<dbReference type="PROSITE" id="PS50931">
    <property type="entry name" value="HTH_LYSR"/>
    <property type="match status" value="1"/>
</dbReference>
<dbReference type="Pfam" id="PF03466">
    <property type="entry name" value="LysR_substrate"/>
    <property type="match status" value="1"/>
</dbReference>
<keyword evidence="3" id="KW-0238">DNA-binding</keyword>
<dbReference type="SUPFAM" id="SSF53850">
    <property type="entry name" value="Periplasmic binding protein-like II"/>
    <property type="match status" value="1"/>
</dbReference>
<evidence type="ECO:0000256" key="1">
    <source>
        <dbReference type="ARBA" id="ARBA00009437"/>
    </source>
</evidence>
<evidence type="ECO:0000313" key="7">
    <source>
        <dbReference type="EMBL" id="MBW6398066.1"/>
    </source>
</evidence>
<feature type="region of interest" description="Disordered" evidence="5">
    <location>
        <begin position="281"/>
        <end position="301"/>
    </location>
</feature>
<keyword evidence="2" id="KW-0805">Transcription regulation</keyword>
<dbReference type="InterPro" id="IPR036390">
    <property type="entry name" value="WH_DNA-bd_sf"/>
</dbReference>
<evidence type="ECO:0000313" key="8">
    <source>
        <dbReference type="Proteomes" id="UP001196565"/>
    </source>
</evidence>
<dbReference type="InterPro" id="IPR000847">
    <property type="entry name" value="LysR_HTH_N"/>
</dbReference>
<keyword evidence="4" id="KW-0804">Transcription</keyword>
<evidence type="ECO:0000256" key="4">
    <source>
        <dbReference type="ARBA" id="ARBA00023163"/>
    </source>
</evidence>
<dbReference type="Gene3D" id="1.10.10.10">
    <property type="entry name" value="Winged helix-like DNA-binding domain superfamily/Winged helix DNA-binding domain"/>
    <property type="match status" value="1"/>
</dbReference>
<name>A0ABS7A6Y2_9PROT</name>
<proteinExistence type="inferred from homology"/>
<dbReference type="InterPro" id="IPR005119">
    <property type="entry name" value="LysR_subst-bd"/>
</dbReference>
<dbReference type="SUPFAM" id="SSF46785">
    <property type="entry name" value="Winged helix' DNA-binding domain"/>
    <property type="match status" value="1"/>
</dbReference>
<evidence type="ECO:0000256" key="2">
    <source>
        <dbReference type="ARBA" id="ARBA00023015"/>
    </source>
</evidence>
<protein>
    <submittedName>
        <fullName evidence="7">LysR family transcriptional regulator</fullName>
    </submittedName>
</protein>
<evidence type="ECO:0000259" key="6">
    <source>
        <dbReference type="PROSITE" id="PS50931"/>
    </source>
</evidence>
<dbReference type="InterPro" id="IPR058163">
    <property type="entry name" value="LysR-type_TF_proteobact-type"/>
</dbReference>
<accession>A0ABS7A6Y2</accession>
<dbReference type="Pfam" id="PF00126">
    <property type="entry name" value="HTH_1"/>
    <property type="match status" value="1"/>
</dbReference>
<feature type="domain" description="HTH lysR-type" evidence="6">
    <location>
        <begin position="1"/>
        <end position="44"/>
    </location>
</feature>
<reference evidence="7 8" key="1">
    <citation type="submission" date="2021-07" db="EMBL/GenBank/DDBJ databases">
        <authorList>
            <person name="So Y."/>
        </authorList>
    </citation>
    <scope>NUCLEOTIDE SEQUENCE [LARGE SCALE GENOMIC DNA]</scope>
    <source>
        <strain evidence="7 8">HJA6</strain>
    </source>
</reference>
<dbReference type="EMBL" id="JAHYBZ010000003">
    <property type="protein sequence ID" value="MBW6398066.1"/>
    <property type="molecule type" value="Genomic_DNA"/>
</dbReference>
<organism evidence="7 8">
    <name type="scientific">Roseomonas alba</name>
    <dbReference type="NCBI Taxonomy" id="2846776"/>
    <lineage>
        <taxon>Bacteria</taxon>
        <taxon>Pseudomonadati</taxon>
        <taxon>Pseudomonadota</taxon>
        <taxon>Alphaproteobacteria</taxon>
        <taxon>Acetobacterales</taxon>
        <taxon>Roseomonadaceae</taxon>
        <taxon>Roseomonas</taxon>
    </lineage>
</organism>
<dbReference type="Gene3D" id="3.40.190.10">
    <property type="entry name" value="Periplasmic binding protein-like II"/>
    <property type="match status" value="2"/>
</dbReference>
<keyword evidence="8" id="KW-1185">Reference proteome</keyword>
<comment type="similarity">
    <text evidence="1">Belongs to the LysR transcriptional regulatory family.</text>
</comment>
<evidence type="ECO:0000256" key="5">
    <source>
        <dbReference type="SAM" id="MobiDB-lite"/>
    </source>
</evidence>